<gene>
    <name evidence="1" type="primary">yaaA</name>
    <name evidence="1" type="ORF">GCM10009808_03750</name>
</gene>
<reference evidence="2" key="1">
    <citation type="journal article" date="2019" name="Int. J. Syst. Evol. Microbiol.">
        <title>The Global Catalogue of Microorganisms (GCM) 10K type strain sequencing project: providing services to taxonomists for standard genome sequencing and annotation.</title>
        <authorList>
            <consortium name="The Broad Institute Genomics Platform"/>
            <consortium name="The Broad Institute Genome Sequencing Center for Infectious Disease"/>
            <person name="Wu L."/>
            <person name="Ma J."/>
        </authorList>
    </citation>
    <scope>NUCLEOTIDE SEQUENCE [LARGE SCALE GENOMIC DNA]</scope>
    <source>
        <strain evidence="2">JCM 15577</strain>
    </source>
</reference>
<protein>
    <submittedName>
        <fullName evidence="1">Peroxide stress protein YaaA</fullName>
    </submittedName>
</protein>
<dbReference type="RefSeq" id="WP_344068442.1">
    <property type="nucleotide sequence ID" value="NZ_BAAAPL010000001.1"/>
</dbReference>
<sequence>MLILLPPSETKRVDEGGPTWDIEGLVFPELTALRERVVDALVTLSDDEEAAARALKLGKTQRADIGRNALLRSAPGMPAIDRYTGVLYDALEASSVDAPARSWLSDHVLIHSAPFGPVGALDAIPYYRLAAAGRLPGLPPLRSLWAEPVARSLADTSAGLVLDLRSEAYVALGAAPVDRGFYVRVVSHGADGVTRALNHFNKAAKGRFVRALAESHTAIDSLPDLLQWAAESGIELHESDAGELLLVV</sequence>
<evidence type="ECO:0000313" key="2">
    <source>
        <dbReference type="Proteomes" id="UP001501690"/>
    </source>
</evidence>
<organism evidence="1 2">
    <name type="scientific">Microbacterium sediminicola</name>
    <dbReference type="NCBI Taxonomy" id="415210"/>
    <lineage>
        <taxon>Bacteria</taxon>
        <taxon>Bacillati</taxon>
        <taxon>Actinomycetota</taxon>
        <taxon>Actinomycetes</taxon>
        <taxon>Micrococcales</taxon>
        <taxon>Microbacteriaceae</taxon>
        <taxon>Microbacterium</taxon>
    </lineage>
</organism>
<dbReference type="PANTHER" id="PTHR30283:SF4">
    <property type="entry name" value="PEROXIDE STRESS RESISTANCE PROTEIN YAAA"/>
    <property type="match status" value="1"/>
</dbReference>
<comment type="caution">
    <text evidence="1">The sequence shown here is derived from an EMBL/GenBank/DDBJ whole genome shotgun (WGS) entry which is preliminary data.</text>
</comment>
<accession>A0ABP4TLH5</accession>
<keyword evidence="2" id="KW-1185">Reference proteome</keyword>
<proteinExistence type="predicted"/>
<dbReference type="Proteomes" id="UP001501690">
    <property type="component" value="Unassembled WGS sequence"/>
</dbReference>
<name>A0ABP4TLH5_9MICO</name>
<evidence type="ECO:0000313" key="1">
    <source>
        <dbReference type="EMBL" id="GAA1690026.1"/>
    </source>
</evidence>
<dbReference type="PANTHER" id="PTHR30283">
    <property type="entry name" value="PEROXIDE STRESS RESPONSE PROTEIN YAAA"/>
    <property type="match status" value="1"/>
</dbReference>
<dbReference type="InterPro" id="IPR005583">
    <property type="entry name" value="YaaA"/>
</dbReference>
<dbReference type="Pfam" id="PF03883">
    <property type="entry name" value="H2O2_YaaD"/>
    <property type="match status" value="1"/>
</dbReference>
<dbReference type="EMBL" id="BAAAPL010000001">
    <property type="protein sequence ID" value="GAA1690026.1"/>
    <property type="molecule type" value="Genomic_DNA"/>
</dbReference>